<protein>
    <submittedName>
        <fullName evidence="1">Uncharacterized protein</fullName>
    </submittedName>
</protein>
<name>A0AAV8ZRA6_9CUCU</name>
<proteinExistence type="predicted"/>
<dbReference type="Proteomes" id="UP001162156">
    <property type="component" value="Unassembled WGS sequence"/>
</dbReference>
<evidence type="ECO:0000313" key="1">
    <source>
        <dbReference type="EMBL" id="KAJ8968800.1"/>
    </source>
</evidence>
<feature type="non-terminal residue" evidence="1">
    <location>
        <position position="96"/>
    </location>
</feature>
<reference evidence="1" key="1">
    <citation type="journal article" date="2023" name="Insect Mol. Biol.">
        <title>Genome sequencing provides insights into the evolution of gene families encoding plant cell wall-degrading enzymes in longhorned beetles.</title>
        <authorList>
            <person name="Shin N.R."/>
            <person name="Okamura Y."/>
            <person name="Kirsch R."/>
            <person name="Pauchet Y."/>
        </authorList>
    </citation>
    <scope>NUCLEOTIDE SEQUENCE</scope>
    <source>
        <strain evidence="1">RBIC_L_NR</strain>
    </source>
</reference>
<accession>A0AAV8ZRA6</accession>
<comment type="caution">
    <text evidence="1">The sequence shown here is derived from an EMBL/GenBank/DDBJ whole genome shotgun (WGS) entry which is preliminary data.</text>
</comment>
<keyword evidence="2" id="KW-1185">Reference proteome</keyword>
<dbReference type="EMBL" id="JANEYF010000650">
    <property type="protein sequence ID" value="KAJ8968800.1"/>
    <property type="molecule type" value="Genomic_DNA"/>
</dbReference>
<sequence>MTVPVFEELLSLVKDMLSRRLRSDGIGAEERLAITFYCYVAYTEANYKCQSGKYCQYCKQGGETGAPNIYCPVGYTDTDDEANGLWRKEEQPLQSV</sequence>
<evidence type="ECO:0000313" key="2">
    <source>
        <dbReference type="Proteomes" id="UP001162156"/>
    </source>
</evidence>
<gene>
    <name evidence="1" type="ORF">NQ314_002109</name>
</gene>
<organism evidence="1 2">
    <name type="scientific">Rhamnusium bicolor</name>
    <dbReference type="NCBI Taxonomy" id="1586634"/>
    <lineage>
        <taxon>Eukaryota</taxon>
        <taxon>Metazoa</taxon>
        <taxon>Ecdysozoa</taxon>
        <taxon>Arthropoda</taxon>
        <taxon>Hexapoda</taxon>
        <taxon>Insecta</taxon>
        <taxon>Pterygota</taxon>
        <taxon>Neoptera</taxon>
        <taxon>Endopterygota</taxon>
        <taxon>Coleoptera</taxon>
        <taxon>Polyphaga</taxon>
        <taxon>Cucujiformia</taxon>
        <taxon>Chrysomeloidea</taxon>
        <taxon>Cerambycidae</taxon>
        <taxon>Lepturinae</taxon>
        <taxon>Rhagiini</taxon>
        <taxon>Rhamnusium</taxon>
    </lineage>
</organism>
<dbReference type="AlphaFoldDB" id="A0AAV8ZRA6"/>